<feature type="compositionally biased region" description="Basic residues" evidence="1">
    <location>
        <begin position="250"/>
        <end position="259"/>
    </location>
</feature>
<reference evidence="3 4" key="1">
    <citation type="journal article" date="2023" name="G3 (Bethesda)">
        <title>A chromosome-length genome assembly and annotation of blackberry (Rubus argutus, cv. 'Hillquist').</title>
        <authorList>
            <person name="Bruna T."/>
            <person name="Aryal R."/>
            <person name="Dudchenko O."/>
            <person name="Sargent D.J."/>
            <person name="Mead D."/>
            <person name="Buti M."/>
            <person name="Cavallini A."/>
            <person name="Hytonen T."/>
            <person name="Andres J."/>
            <person name="Pham M."/>
            <person name="Weisz D."/>
            <person name="Mascagni F."/>
            <person name="Usai G."/>
            <person name="Natali L."/>
            <person name="Bassil N."/>
            <person name="Fernandez G.E."/>
            <person name="Lomsadze A."/>
            <person name="Armour M."/>
            <person name="Olukolu B."/>
            <person name="Poorten T."/>
            <person name="Britton C."/>
            <person name="Davik J."/>
            <person name="Ashrafi H."/>
            <person name="Aiden E.L."/>
            <person name="Borodovsky M."/>
            <person name="Worthington M."/>
        </authorList>
    </citation>
    <scope>NUCLEOTIDE SEQUENCE [LARGE SCALE GENOMIC DNA]</scope>
    <source>
        <strain evidence="3">PI 553951</strain>
    </source>
</reference>
<feature type="region of interest" description="Disordered" evidence="1">
    <location>
        <begin position="238"/>
        <end position="267"/>
    </location>
</feature>
<accession>A0AAW1XKP3</accession>
<organism evidence="3 4">
    <name type="scientific">Rubus argutus</name>
    <name type="common">Southern blackberry</name>
    <dbReference type="NCBI Taxonomy" id="59490"/>
    <lineage>
        <taxon>Eukaryota</taxon>
        <taxon>Viridiplantae</taxon>
        <taxon>Streptophyta</taxon>
        <taxon>Embryophyta</taxon>
        <taxon>Tracheophyta</taxon>
        <taxon>Spermatophyta</taxon>
        <taxon>Magnoliopsida</taxon>
        <taxon>eudicotyledons</taxon>
        <taxon>Gunneridae</taxon>
        <taxon>Pentapetalae</taxon>
        <taxon>rosids</taxon>
        <taxon>fabids</taxon>
        <taxon>Rosales</taxon>
        <taxon>Rosaceae</taxon>
        <taxon>Rosoideae</taxon>
        <taxon>Rosoideae incertae sedis</taxon>
        <taxon>Rubus</taxon>
    </lineage>
</organism>
<dbReference type="InterPro" id="IPR013909">
    <property type="entry name" value="NuBaID_C"/>
</dbReference>
<dbReference type="PANTHER" id="PTHR15835:SF16">
    <property type="entry name" value="F20D23.9 PROTEIN"/>
    <property type="match status" value="1"/>
</dbReference>
<evidence type="ECO:0000256" key="1">
    <source>
        <dbReference type="SAM" id="MobiDB-lite"/>
    </source>
</evidence>
<dbReference type="EMBL" id="JBEDUW010000003">
    <property type="protein sequence ID" value="KAK9936836.1"/>
    <property type="molecule type" value="Genomic_DNA"/>
</dbReference>
<evidence type="ECO:0000313" key="3">
    <source>
        <dbReference type="EMBL" id="KAK9936836.1"/>
    </source>
</evidence>
<feature type="compositionally biased region" description="Basic and acidic residues" evidence="1">
    <location>
        <begin position="86"/>
        <end position="102"/>
    </location>
</feature>
<sequence>MSGGSVGMCASHEAEIHGADVSVHRADSVVGDVEPRTEDAENQGQTGESAPDPGLMDEIVPDEINREDPQGDSQEMLSRSVGRADSGSKIDGSTKAESVESGEKISRKLENIARPSLSCNANVYSNYGTTKKVVKNAGKSSFTNNFVYQESEYAVANGIGPPKGESNYEEPMEFDPIGHHNQFCPWVNGNVAAAGNSSCGPDTSGDVVALCGWQLTLDALDALRSLGHVGIQTLESESAASQYKDDHRNPGKKLLRHHSVSQSHGQY</sequence>
<name>A0AAW1XKP3_RUBAR</name>
<feature type="region of interest" description="Disordered" evidence="1">
    <location>
        <begin position="16"/>
        <end position="102"/>
    </location>
</feature>
<dbReference type="Proteomes" id="UP001457282">
    <property type="component" value="Unassembled WGS sequence"/>
</dbReference>
<dbReference type="GO" id="GO:0008270">
    <property type="term" value="F:zinc ion binding"/>
    <property type="evidence" value="ECO:0007669"/>
    <property type="project" value="InterPro"/>
</dbReference>
<keyword evidence="4" id="KW-1185">Reference proteome</keyword>
<dbReference type="Pfam" id="PF08600">
    <property type="entry name" value="NuBaID_C"/>
    <property type="match status" value="1"/>
</dbReference>
<dbReference type="AlphaFoldDB" id="A0AAW1XKP3"/>
<evidence type="ECO:0000259" key="2">
    <source>
        <dbReference type="Pfam" id="PF08600"/>
    </source>
</evidence>
<comment type="caution">
    <text evidence="3">The sequence shown here is derived from an EMBL/GenBank/DDBJ whole genome shotgun (WGS) entry which is preliminary data.</text>
</comment>
<dbReference type="GO" id="GO:0005634">
    <property type="term" value="C:nucleus"/>
    <property type="evidence" value="ECO:0007669"/>
    <property type="project" value="TreeGrafter"/>
</dbReference>
<protein>
    <recommendedName>
        <fullName evidence="2">NuBaID C-terminal domain-containing protein</fullName>
    </recommendedName>
</protein>
<gene>
    <name evidence="3" type="ORF">M0R45_013659</name>
</gene>
<dbReference type="PANTHER" id="PTHR15835">
    <property type="entry name" value="NUCLEAR-INTERACTING PARTNER OF ALK"/>
    <property type="match status" value="1"/>
</dbReference>
<feature type="compositionally biased region" description="Basic and acidic residues" evidence="1">
    <location>
        <begin position="16"/>
        <end position="39"/>
    </location>
</feature>
<proteinExistence type="predicted"/>
<feature type="domain" description="NuBaID C-terminal" evidence="2">
    <location>
        <begin position="158"/>
        <end position="222"/>
    </location>
</feature>
<evidence type="ECO:0000313" key="4">
    <source>
        <dbReference type="Proteomes" id="UP001457282"/>
    </source>
</evidence>